<protein>
    <recommendedName>
        <fullName evidence="1">XdhC- CoxI domain-containing protein</fullName>
    </recommendedName>
</protein>
<dbReference type="InterPro" id="IPR052698">
    <property type="entry name" value="MoCofactor_Util/Proc"/>
</dbReference>
<dbReference type="PANTHER" id="PTHR30388:SF4">
    <property type="entry name" value="MOLYBDENUM COFACTOR INSERTION CHAPERONE PAOD"/>
    <property type="match status" value="1"/>
</dbReference>
<dbReference type="PANTHER" id="PTHR30388">
    <property type="entry name" value="ALDEHYDE OXIDOREDUCTASE MOLYBDENUM COFACTOR ASSEMBLY PROTEIN"/>
    <property type="match status" value="1"/>
</dbReference>
<gene>
    <name evidence="2" type="ORF">AVDCRST_MAG45-1788</name>
</gene>
<feature type="domain" description="XdhC- CoxI" evidence="1">
    <location>
        <begin position="11"/>
        <end position="78"/>
    </location>
</feature>
<accession>A0A6J4SZ40</accession>
<sequence>MKEVLAELDAWAARGERVALATVVGTRRSAPRPPGAKMAISESGEVAGGVSGGCVEGAVVEVAEEVLRGGEPQLLHFGIADSEAWEVGLPCGGEIDVYVERYEP</sequence>
<proteinExistence type="predicted"/>
<dbReference type="AlphaFoldDB" id="A0A6J4SZ40"/>
<dbReference type="EMBL" id="CADCVU010000153">
    <property type="protein sequence ID" value="CAA9509144.1"/>
    <property type="molecule type" value="Genomic_DNA"/>
</dbReference>
<name>A0A6J4SZ40_9ACTN</name>
<organism evidence="2">
    <name type="scientific">uncultured Solirubrobacterales bacterium</name>
    <dbReference type="NCBI Taxonomy" id="768556"/>
    <lineage>
        <taxon>Bacteria</taxon>
        <taxon>Bacillati</taxon>
        <taxon>Actinomycetota</taxon>
        <taxon>Thermoleophilia</taxon>
        <taxon>Solirubrobacterales</taxon>
        <taxon>environmental samples</taxon>
    </lineage>
</organism>
<dbReference type="InterPro" id="IPR003777">
    <property type="entry name" value="XdhC_CoxI"/>
</dbReference>
<evidence type="ECO:0000313" key="2">
    <source>
        <dbReference type="EMBL" id="CAA9509144.1"/>
    </source>
</evidence>
<reference evidence="2" key="1">
    <citation type="submission" date="2020-02" db="EMBL/GenBank/DDBJ databases">
        <authorList>
            <person name="Meier V. D."/>
        </authorList>
    </citation>
    <scope>NUCLEOTIDE SEQUENCE</scope>
    <source>
        <strain evidence="2">AVDCRST_MAG45</strain>
    </source>
</reference>
<evidence type="ECO:0000259" key="1">
    <source>
        <dbReference type="Pfam" id="PF02625"/>
    </source>
</evidence>
<dbReference type="Pfam" id="PF02625">
    <property type="entry name" value="XdhC_CoxI"/>
    <property type="match status" value="1"/>
</dbReference>